<feature type="compositionally biased region" description="Low complexity" evidence="1">
    <location>
        <begin position="32"/>
        <end position="41"/>
    </location>
</feature>
<accession>A0A9X9X8F6</accession>
<keyword evidence="3" id="KW-1185">Reference proteome</keyword>
<reference evidence="2" key="2">
    <citation type="journal article" date="2021" name="Syst. Appl. Microbiol.">
        <title>Roseomonas hellenica sp. nov., isolated from roots of wild-growing Alkanna tinctoria.</title>
        <authorList>
            <person name="Rat A."/>
            <person name="Naranjo H.D."/>
            <person name="Lebbe L."/>
            <person name="Cnockaert M."/>
            <person name="Krigas N."/>
            <person name="Grigoriadou K."/>
            <person name="Maloupa E."/>
            <person name="Willems A."/>
        </authorList>
    </citation>
    <scope>NUCLEOTIDE SEQUENCE</scope>
    <source>
        <strain evidence="2">LMG 31228</strain>
    </source>
</reference>
<comment type="caution">
    <text evidence="2">The sequence shown here is derived from an EMBL/GenBank/DDBJ whole genome shotgun (WGS) entry which is preliminary data.</text>
</comment>
<reference evidence="2" key="1">
    <citation type="submission" date="2020-01" db="EMBL/GenBank/DDBJ databases">
        <authorList>
            <person name="Rat A."/>
        </authorList>
    </citation>
    <scope>NUCLEOTIDE SEQUENCE</scope>
    <source>
        <strain evidence="2">LMG 31228</strain>
    </source>
</reference>
<dbReference type="AlphaFoldDB" id="A0A9X9X8F6"/>
<evidence type="ECO:0000313" key="3">
    <source>
        <dbReference type="Proteomes" id="UP001138709"/>
    </source>
</evidence>
<dbReference type="EMBL" id="JAAEDL010000004">
    <property type="protein sequence ID" value="MBR0679992.1"/>
    <property type="molecule type" value="Genomic_DNA"/>
</dbReference>
<protein>
    <submittedName>
        <fullName evidence="2">Uncharacterized protein</fullName>
    </submittedName>
</protein>
<dbReference type="Proteomes" id="UP001138709">
    <property type="component" value="Unassembled WGS sequence"/>
</dbReference>
<gene>
    <name evidence="2" type="ORF">GXW74_05800</name>
</gene>
<organism evidence="2 3">
    <name type="scientific">Neoroseomonas eburnea</name>
    <dbReference type="NCBI Taxonomy" id="1346889"/>
    <lineage>
        <taxon>Bacteria</taxon>
        <taxon>Pseudomonadati</taxon>
        <taxon>Pseudomonadota</taxon>
        <taxon>Alphaproteobacteria</taxon>
        <taxon>Acetobacterales</taxon>
        <taxon>Acetobacteraceae</taxon>
        <taxon>Neoroseomonas</taxon>
    </lineage>
</organism>
<evidence type="ECO:0000256" key="1">
    <source>
        <dbReference type="SAM" id="MobiDB-lite"/>
    </source>
</evidence>
<evidence type="ECO:0000313" key="2">
    <source>
        <dbReference type="EMBL" id="MBR0679992.1"/>
    </source>
</evidence>
<feature type="region of interest" description="Disordered" evidence="1">
    <location>
        <begin position="16"/>
        <end position="70"/>
    </location>
</feature>
<name>A0A9X9X8F6_9PROT</name>
<proteinExistence type="predicted"/>
<dbReference type="RefSeq" id="WP_211845513.1">
    <property type="nucleotide sequence ID" value="NZ_JAAEDL010000004.1"/>
</dbReference>
<sequence>MLSLNSLAAFTQEVTRSAGIQPVRGSERPEAAARGAASAVPQRTLGAVPPAGALPSGQTLPRGSLLDLRV</sequence>